<keyword evidence="2" id="KW-1185">Reference proteome</keyword>
<protein>
    <submittedName>
        <fullName evidence="1">Glycosyltransferase family 8 protein</fullName>
    </submittedName>
</protein>
<dbReference type="SUPFAM" id="SSF53448">
    <property type="entry name" value="Nucleotide-diphospho-sugar transferases"/>
    <property type="match status" value="1"/>
</dbReference>
<dbReference type="Pfam" id="PF01501">
    <property type="entry name" value="Glyco_transf_8"/>
    <property type="match status" value="1"/>
</dbReference>
<dbReference type="PANTHER" id="PTHR11183">
    <property type="entry name" value="GLYCOGENIN SUBFAMILY MEMBER"/>
    <property type="match status" value="1"/>
</dbReference>
<dbReference type="EMBL" id="JBHFAB010000005">
    <property type="protein sequence ID" value="MFC1416687.1"/>
    <property type="molecule type" value="Genomic_DNA"/>
</dbReference>
<evidence type="ECO:0000313" key="1">
    <source>
        <dbReference type="EMBL" id="MFC1416687.1"/>
    </source>
</evidence>
<dbReference type="RefSeq" id="WP_380534143.1">
    <property type="nucleotide sequence ID" value="NZ_JBHFAB010000005.1"/>
</dbReference>
<reference evidence="1 2" key="1">
    <citation type="submission" date="2024-09" db="EMBL/GenBank/DDBJ databases">
        <authorList>
            <person name="Lee S.D."/>
        </authorList>
    </citation>
    <scope>NUCLEOTIDE SEQUENCE [LARGE SCALE GENOMIC DNA]</scope>
    <source>
        <strain evidence="1 2">N8-3</strain>
    </source>
</reference>
<dbReference type="Proteomes" id="UP001592531">
    <property type="component" value="Unassembled WGS sequence"/>
</dbReference>
<organism evidence="1 2">
    <name type="scientific">Streptacidiphilus cavernicola</name>
    <dbReference type="NCBI Taxonomy" id="3342716"/>
    <lineage>
        <taxon>Bacteria</taxon>
        <taxon>Bacillati</taxon>
        <taxon>Actinomycetota</taxon>
        <taxon>Actinomycetes</taxon>
        <taxon>Kitasatosporales</taxon>
        <taxon>Streptomycetaceae</taxon>
        <taxon>Streptacidiphilus</taxon>
    </lineage>
</organism>
<sequence>MNRPHDRPAHSLPLAPLVFAVNDDFALPLATALQSLADCAPELMDRIDIRVLHDDLSTAAQDGLRRHADRLGTRLAFHRVEQPELAYNLEFGGTHAHYLRLQIAHTLREESRVLYCDADVLFLASPEPLLRTGTGGLPVAAVRDPTNPRYRGGQAMPGWEQLGVDGDEEYFNSGVMLFDLEVCAREQLFERAYAFIHEHPDSLRFWDQDALNWAARHRWTPLERHWNTFPLSALFQTEWMFYTADDVVPRATLIAEEPRARILHYVSPAKPWKPGFPPGWADDLYRSVLRRTLPVEAAG</sequence>
<dbReference type="CDD" id="cd04194">
    <property type="entry name" value="GT8_A4GalT_like"/>
    <property type="match status" value="1"/>
</dbReference>
<comment type="caution">
    <text evidence="1">The sequence shown here is derived from an EMBL/GenBank/DDBJ whole genome shotgun (WGS) entry which is preliminary data.</text>
</comment>
<name>A0ABV6VSJ8_9ACTN</name>
<gene>
    <name evidence="1" type="ORF">ACEZDE_08535</name>
</gene>
<dbReference type="InterPro" id="IPR050587">
    <property type="entry name" value="GNT1/Glycosyltrans_8"/>
</dbReference>
<dbReference type="InterPro" id="IPR029044">
    <property type="entry name" value="Nucleotide-diphossugar_trans"/>
</dbReference>
<accession>A0ABV6VSJ8</accession>
<evidence type="ECO:0000313" key="2">
    <source>
        <dbReference type="Proteomes" id="UP001592531"/>
    </source>
</evidence>
<dbReference type="Gene3D" id="3.90.550.10">
    <property type="entry name" value="Spore Coat Polysaccharide Biosynthesis Protein SpsA, Chain A"/>
    <property type="match status" value="1"/>
</dbReference>
<dbReference type="InterPro" id="IPR002495">
    <property type="entry name" value="Glyco_trans_8"/>
</dbReference>
<proteinExistence type="predicted"/>